<feature type="compositionally biased region" description="Low complexity" evidence="8">
    <location>
        <begin position="985"/>
        <end position="1009"/>
    </location>
</feature>
<dbReference type="InterPro" id="IPR027417">
    <property type="entry name" value="P-loop_NTPase"/>
</dbReference>
<feature type="coiled-coil region" evidence="7">
    <location>
        <begin position="1084"/>
        <end position="1111"/>
    </location>
</feature>
<evidence type="ECO:0000259" key="9">
    <source>
        <dbReference type="PROSITE" id="PS50067"/>
    </source>
</evidence>
<evidence type="ECO:0000256" key="4">
    <source>
        <dbReference type="ARBA" id="ARBA00022840"/>
    </source>
</evidence>
<dbReference type="SUPFAM" id="SSF52540">
    <property type="entry name" value="P-loop containing nucleoside triphosphate hydrolases"/>
    <property type="match status" value="1"/>
</dbReference>
<evidence type="ECO:0000313" key="10">
    <source>
        <dbReference type="EMBL" id="KAG7532275.1"/>
    </source>
</evidence>
<feature type="coiled-coil region" evidence="7">
    <location>
        <begin position="581"/>
        <end position="615"/>
    </location>
</feature>
<sequence length="1216" mass="133830">MAQSGRRHSMAPVTTSPSRIPTSPSSSSSGIPTRLSHRTSVSMLSNKNTQSPVMPLGSTDNARPGSSVDTVKRPASTPLRRAPSREMLKKPDGESANVQVVLRIRPSQQPDQNIPARFTRTVLQPSPTNPTNEVLINLSNEPNKPAQPSSAPAPAAGNKGKQTSFRYDRVLGEDSLQSEVFESAGKTAVDKFISGLNVTVLAYGQTSSGKSYTMGTTGIDDDYHPSGDIEPDSNDRTGMIPRAMSEIFKRAEAKRRESGSGASWDCRLSFLELYNEELIDLLSNLPQAQSPPIIIREDKGRILWSGLHEISVKTTSDVLRYLREGSAKRRTGETGMNKESSRSHAIFSLTLVQTRRTGDGNGTPGGKGRPMSTPNGPPSSMRSPTPSGIRTPNRTSMFAGRGMNGSGRITPSTSLHDDEASWVETSSKFHFVDLAGSERLKRTGAGGDRMKEGISINAGLLALGNVISALADPNKNKSLHIPYRDSKLTRLLQDSLGGNAFTVMIACVSAIEYNLNETLSTLKYGARARLIKNRAEVNELEVGWDDVEHLQGTVVKLRAEVLRLKAMAESGERSGTPTTVSEEVEAELRECRARLQELETEHDDLKDDLQAKSLQVARLVTDLETTKRSGSFNPDDVNAFSQLVEPIVEEYERLIQALEGKLQAALASLELSEERAAEAEEIAAQREHRMSRQDTYVADLVGRLNRLKDKEKTFDDYINDLEEKLRSFEDLDVAHQRTLSELRAELSMERSQSKNAAEYIATMESAMSQSESDIKDFNRKLERLEAELKRKEDSHLELQERIKLVDTTEDNQLLLKELEEKNVKLANLERDLEDSLFSKQTLGEERDLLRRQTDEQTRQLAVLQSRVDQVPKAVADGSSIIVSKAQRPLSVSQVNDTSEEDSPGNVPGSPTTPVAAQHSLDSNQAGYTVLNPEVVELQEKHAQTLAELSAISDRYKEALEKITELTSQVVEAEEANRDSSDSGKDVSPSSMAISRTASASSIASAVSASPERARRTRSVGNELVVKPDKTDFQRGRGDRMGDARPVSLSQELSLSRLSRSSFGSGTSLLSPLGNSRQNLPSRSTVSLEAEIKQLQEVLRRRDDEIRVLENAMRSMSGTSPRFENAGQFNMYHNPPGRPELVHGLSSPSSTAFQNSLPLTPNDQHHVDPLLTPTTTRHFTILKEQKNGDSTHDEAGEIDRIDRLDTLMRQVSICDRS</sequence>
<feature type="compositionally biased region" description="Basic and acidic residues" evidence="8">
    <location>
        <begin position="1025"/>
        <end position="1042"/>
    </location>
</feature>
<feature type="coiled-coil region" evidence="7">
    <location>
        <begin position="760"/>
        <end position="835"/>
    </location>
</feature>
<dbReference type="GO" id="GO:0003777">
    <property type="term" value="F:microtubule motor activity"/>
    <property type="evidence" value="ECO:0007669"/>
    <property type="project" value="InterPro"/>
</dbReference>
<dbReference type="SMART" id="SM00129">
    <property type="entry name" value="KISc"/>
    <property type="match status" value="1"/>
</dbReference>
<evidence type="ECO:0000256" key="3">
    <source>
        <dbReference type="ARBA" id="ARBA00022741"/>
    </source>
</evidence>
<dbReference type="GO" id="GO:0008017">
    <property type="term" value="F:microtubule binding"/>
    <property type="evidence" value="ECO:0007669"/>
    <property type="project" value="InterPro"/>
</dbReference>
<evidence type="ECO:0000256" key="2">
    <source>
        <dbReference type="ARBA" id="ARBA00022490"/>
    </source>
</evidence>
<dbReference type="InterPro" id="IPR027640">
    <property type="entry name" value="Kinesin-like_fam"/>
</dbReference>
<comment type="subcellular location">
    <subcellularLocation>
        <location evidence="1">Cytoplasm</location>
    </subcellularLocation>
</comment>
<dbReference type="Proteomes" id="UP000812966">
    <property type="component" value="Unassembled WGS sequence"/>
</dbReference>
<dbReference type="Pfam" id="PF00225">
    <property type="entry name" value="Kinesin"/>
    <property type="match status" value="2"/>
</dbReference>
<dbReference type="GO" id="GO:0005875">
    <property type="term" value="C:microtubule associated complex"/>
    <property type="evidence" value="ECO:0007669"/>
    <property type="project" value="TreeGrafter"/>
</dbReference>
<dbReference type="PROSITE" id="PS00411">
    <property type="entry name" value="KINESIN_MOTOR_1"/>
    <property type="match status" value="1"/>
</dbReference>
<feature type="compositionally biased region" description="Basic and acidic residues" evidence="8">
    <location>
        <begin position="974"/>
        <end position="984"/>
    </location>
</feature>
<dbReference type="GO" id="GO:0007052">
    <property type="term" value="P:mitotic spindle organization"/>
    <property type="evidence" value="ECO:0007669"/>
    <property type="project" value="TreeGrafter"/>
</dbReference>
<feature type="region of interest" description="Disordered" evidence="8">
    <location>
        <begin position="970"/>
        <end position="1047"/>
    </location>
</feature>
<feature type="domain" description="Kinesin motor" evidence="9">
    <location>
        <begin position="97"/>
        <end position="531"/>
    </location>
</feature>
<dbReference type="GO" id="GO:0005524">
    <property type="term" value="F:ATP binding"/>
    <property type="evidence" value="ECO:0007669"/>
    <property type="project" value="UniProtKB-UniRule"/>
</dbReference>
<organism evidence="10 11">
    <name type="scientific">Filobasidium floriforme</name>
    <dbReference type="NCBI Taxonomy" id="5210"/>
    <lineage>
        <taxon>Eukaryota</taxon>
        <taxon>Fungi</taxon>
        <taxon>Dikarya</taxon>
        <taxon>Basidiomycota</taxon>
        <taxon>Agaricomycotina</taxon>
        <taxon>Tremellomycetes</taxon>
        <taxon>Filobasidiales</taxon>
        <taxon>Filobasidiaceae</taxon>
        <taxon>Filobasidium</taxon>
    </lineage>
</organism>
<dbReference type="PANTHER" id="PTHR47969:SF15">
    <property type="entry name" value="CHROMOSOME-ASSOCIATED KINESIN KIF4A-RELATED"/>
    <property type="match status" value="1"/>
</dbReference>
<feature type="region of interest" description="Disordered" evidence="8">
    <location>
        <begin position="1060"/>
        <end position="1081"/>
    </location>
</feature>
<dbReference type="InterPro" id="IPR036961">
    <property type="entry name" value="Kinesin_motor_dom_sf"/>
</dbReference>
<keyword evidence="3 6" id="KW-0547">Nucleotide-binding</keyword>
<dbReference type="Gene3D" id="3.40.850.10">
    <property type="entry name" value="Kinesin motor domain"/>
    <property type="match status" value="1"/>
</dbReference>
<feature type="compositionally biased region" description="Basic and acidic residues" evidence="8">
    <location>
        <begin position="83"/>
        <end position="93"/>
    </location>
</feature>
<dbReference type="EMBL" id="JABELV010000069">
    <property type="protein sequence ID" value="KAG7532275.1"/>
    <property type="molecule type" value="Genomic_DNA"/>
</dbReference>
<evidence type="ECO:0000313" key="11">
    <source>
        <dbReference type="Proteomes" id="UP000812966"/>
    </source>
</evidence>
<dbReference type="InterPro" id="IPR019821">
    <property type="entry name" value="Kinesin_motor_CS"/>
</dbReference>
<comment type="similarity">
    <text evidence="6">Belongs to the TRAFAC class myosin-kinesin ATPase superfamily. Kinesin family.</text>
</comment>
<feature type="region of interest" description="Disordered" evidence="8">
    <location>
        <begin position="137"/>
        <end position="161"/>
    </location>
</feature>
<evidence type="ECO:0000256" key="8">
    <source>
        <dbReference type="SAM" id="MobiDB-lite"/>
    </source>
</evidence>
<feature type="coiled-coil region" evidence="7">
    <location>
        <begin position="648"/>
        <end position="724"/>
    </location>
</feature>
<feature type="compositionally biased region" description="Low complexity" evidence="8">
    <location>
        <begin position="14"/>
        <end position="34"/>
    </location>
</feature>
<evidence type="ECO:0000256" key="7">
    <source>
        <dbReference type="SAM" id="Coils"/>
    </source>
</evidence>
<evidence type="ECO:0000256" key="1">
    <source>
        <dbReference type="ARBA" id="ARBA00004496"/>
    </source>
</evidence>
<feature type="region of interest" description="Disordered" evidence="8">
    <location>
        <begin position="887"/>
        <end position="917"/>
    </location>
</feature>
<feature type="compositionally biased region" description="Low complexity" evidence="8">
    <location>
        <begin position="1060"/>
        <end position="1075"/>
    </location>
</feature>
<reference evidence="10" key="1">
    <citation type="submission" date="2020-04" db="EMBL/GenBank/DDBJ databases">
        <title>Analysis of mating type loci in Filobasidium floriforme.</title>
        <authorList>
            <person name="Nowrousian M."/>
        </authorList>
    </citation>
    <scope>NUCLEOTIDE SEQUENCE</scope>
    <source>
        <strain evidence="10">CBS 6242</strain>
    </source>
</reference>
<feature type="compositionally biased region" description="Gly residues" evidence="8">
    <location>
        <begin position="359"/>
        <end position="368"/>
    </location>
</feature>
<accession>A0A8K0JLP5</accession>
<name>A0A8K0JLP5_9TREE</name>
<keyword evidence="11" id="KW-1185">Reference proteome</keyword>
<dbReference type="GO" id="GO:0007018">
    <property type="term" value="P:microtubule-based movement"/>
    <property type="evidence" value="ECO:0007669"/>
    <property type="project" value="InterPro"/>
</dbReference>
<feature type="region of interest" description="Disordered" evidence="8">
    <location>
        <begin position="1"/>
        <end position="94"/>
    </location>
</feature>
<dbReference type="AlphaFoldDB" id="A0A8K0JLP5"/>
<feature type="binding site" evidence="6">
    <location>
        <begin position="204"/>
        <end position="211"/>
    </location>
    <ligand>
        <name>ATP</name>
        <dbReference type="ChEBI" id="CHEBI:30616"/>
    </ligand>
</feature>
<dbReference type="PANTHER" id="PTHR47969">
    <property type="entry name" value="CHROMOSOME-ASSOCIATED KINESIN KIF4A-RELATED"/>
    <property type="match status" value="1"/>
</dbReference>
<dbReference type="InterPro" id="IPR001752">
    <property type="entry name" value="Kinesin_motor_dom"/>
</dbReference>
<feature type="compositionally biased region" description="Polar residues" evidence="8">
    <location>
        <begin position="372"/>
        <end position="396"/>
    </location>
</feature>
<evidence type="ECO:0000256" key="6">
    <source>
        <dbReference type="PROSITE-ProRule" id="PRU00283"/>
    </source>
</evidence>
<keyword evidence="5 7" id="KW-0175">Coiled coil</keyword>
<evidence type="ECO:0000256" key="5">
    <source>
        <dbReference type="ARBA" id="ARBA00023054"/>
    </source>
</evidence>
<feature type="compositionally biased region" description="Low complexity" evidence="8">
    <location>
        <begin position="142"/>
        <end position="161"/>
    </location>
</feature>
<protein>
    <recommendedName>
        <fullName evidence="9">Kinesin motor domain-containing protein</fullName>
    </recommendedName>
</protein>
<dbReference type="PRINTS" id="PR00380">
    <property type="entry name" value="KINESINHEAVY"/>
</dbReference>
<gene>
    <name evidence="10" type="ORF">FFLO_03670</name>
</gene>
<dbReference type="GO" id="GO:0051231">
    <property type="term" value="P:spindle elongation"/>
    <property type="evidence" value="ECO:0007669"/>
    <property type="project" value="TreeGrafter"/>
</dbReference>
<keyword evidence="2" id="KW-0963">Cytoplasm</keyword>
<feature type="region of interest" description="Disordered" evidence="8">
    <location>
        <begin position="329"/>
        <end position="414"/>
    </location>
</feature>
<proteinExistence type="inferred from homology"/>
<feature type="compositionally biased region" description="Polar residues" evidence="8">
    <location>
        <begin position="908"/>
        <end position="917"/>
    </location>
</feature>
<dbReference type="GO" id="GO:0005737">
    <property type="term" value="C:cytoplasm"/>
    <property type="evidence" value="ECO:0007669"/>
    <property type="project" value="UniProtKB-SubCell"/>
</dbReference>
<keyword evidence="4 6" id="KW-0067">ATP-binding</keyword>
<keyword evidence="6" id="KW-0505">Motor protein</keyword>
<dbReference type="PROSITE" id="PS50067">
    <property type="entry name" value="KINESIN_MOTOR_2"/>
    <property type="match status" value="1"/>
</dbReference>
<comment type="caution">
    <text evidence="10">The sequence shown here is derived from an EMBL/GenBank/DDBJ whole genome shotgun (WGS) entry which is preliminary data.</text>
</comment>
<feature type="compositionally biased region" description="Polar residues" evidence="8">
    <location>
        <begin position="38"/>
        <end position="52"/>
    </location>
</feature>